<keyword evidence="3" id="KW-1185">Reference proteome</keyword>
<sequence>MTTPLLLLLQFALPPHIQAIPHVAQLINDFALPSTIDAAVYNDLQRVFKVFEGFRPDTVGAMDGAPAIGRLDIVQRLHHERDEGCSAATWKCWSGSTGSTRTCVGGCRSSRRPLRMATWTLSSSC</sequence>
<evidence type="ECO:0000313" key="3">
    <source>
        <dbReference type="Proteomes" id="UP000002640"/>
    </source>
</evidence>
<dbReference type="Proteomes" id="UP000002640">
    <property type="component" value="Unassembled WGS sequence"/>
</dbReference>
<reference evidence="2 3" key="1">
    <citation type="journal article" date="2006" name="Science">
        <title>Phytophthora genome sequences uncover evolutionary origins and mechanisms of pathogenesis.</title>
        <authorList>
            <person name="Tyler B.M."/>
            <person name="Tripathy S."/>
            <person name="Zhang X."/>
            <person name="Dehal P."/>
            <person name="Jiang R.H."/>
            <person name="Aerts A."/>
            <person name="Arredondo F.D."/>
            <person name="Baxter L."/>
            <person name="Bensasson D."/>
            <person name="Beynon J.L."/>
            <person name="Chapman J."/>
            <person name="Damasceno C.M."/>
            <person name="Dorrance A.E."/>
            <person name="Dou D."/>
            <person name="Dickerman A.W."/>
            <person name="Dubchak I.L."/>
            <person name="Garbelotto M."/>
            <person name="Gijzen M."/>
            <person name="Gordon S.G."/>
            <person name="Govers F."/>
            <person name="Grunwald N.J."/>
            <person name="Huang W."/>
            <person name="Ivors K.L."/>
            <person name="Jones R.W."/>
            <person name="Kamoun S."/>
            <person name="Krampis K."/>
            <person name="Lamour K.H."/>
            <person name="Lee M.K."/>
            <person name="McDonald W.H."/>
            <person name="Medina M."/>
            <person name="Meijer H.J."/>
            <person name="Nordberg E.K."/>
            <person name="Maclean D.J."/>
            <person name="Ospina-Giraldo M.D."/>
            <person name="Morris P.F."/>
            <person name="Phuntumart V."/>
            <person name="Putnam N.H."/>
            <person name="Rash S."/>
            <person name="Rose J.K."/>
            <person name="Sakihama Y."/>
            <person name="Salamov A.A."/>
            <person name="Savidor A."/>
            <person name="Scheuring C.F."/>
            <person name="Smith B.M."/>
            <person name="Sobral B.W."/>
            <person name="Terry A."/>
            <person name="Torto-Alalibo T.A."/>
            <person name="Win J."/>
            <person name="Xu Z."/>
            <person name="Zhang H."/>
            <person name="Grigoriev I.V."/>
            <person name="Rokhsar D.S."/>
            <person name="Boore J.L."/>
        </authorList>
    </citation>
    <scope>NUCLEOTIDE SEQUENCE [LARGE SCALE GENOMIC DNA]</scope>
    <source>
        <strain evidence="2 3">P6497</strain>
    </source>
</reference>
<gene>
    <name evidence="2" type="ORF">PHYSODRAFT_261393</name>
</gene>
<dbReference type="GeneID" id="20639276"/>
<evidence type="ECO:0000313" key="2">
    <source>
        <dbReference type="EMBL" id="EGZ18363.1"/>
    </source>
</evidence>
<evidence type="ECO:0000256" key="1">
    <source>
        <dbReference type="SAM" id="SignalP"/>
    </source>
</evidence>
<organism evidence="2 3">
    <name type="scientific">Phytophthora sojae (strain P6497)</name>
    <name type="common">Soybean stem and root rot agent</name>
    <name type="synonym">Phytophthora megasperma f. sp. glycines</name>
    <dbReference type="NCBI Taxonomy" id="1094619"/>
    <lineage>
        <taxon>Eukaryota</taxon>
        <taxon>Sar</taxon>
        <taxon>Stramenopiles</taxon>
        <taxon>Oomycota</taxon>
        <taxon>Peronosporomycetes</taxon>
        <taxon>Peronosporales</taxon>
        <taxon>Peronosporaceae</taxon>
        <taxon>Phytophthora</taxon>
    </lineage>
</organism>
<dbReference type="RefSeq" id="XP_009527421.1">
    <property type="nucleotide sequence ID" value="XM_009529126.1"/>
</dbReference>
<protein>
    <submittedName>
        <fullName evidence="2">Uncharacterized protein</fullName>
    </submittedName>
</protein>
<dbReference type="KEGG" id="psoj:PHYSODRAFT_261393"/>
<feature type="signal peptide" evidence="1">
    <location>
        <begin position="1"/>
        <end position="19"/>
    </location>
</feature>
<feature type="chain" id="PRO_5003472092" evidence="1">
    <location>
        <begin position="20"/>
        <end position="125"/>
    </location>
</feature>
<proteinExistence type="predicted"/>
<dbReference type="InParanoid" id="G4ZDM4"/>
<name>G4ZDM4_PHYSP</name>
<dbReference type="EMBL" id="JH159154">
    <property type="protein sequence ID" value="EGZ18363.1"/>
    <property type="molecule type" value="Genomic_DNA"/>
</dbReference>
<accession>G4ZDM4</accession>
<dbReference type="AlphaFoldDB" id="G4ZDM4"/>
<keyword evidence="1" id="KW-0732">Signal</keyword>